<evidence type="ECO:0000256" key="2">
    <source>
        <dbReference type="SAM" id="Phobius"/>
    </source>
</evidence>
<dbReference type="RefSeq" id="WP_209364856.1">
    <property type="nucleotide sequence ID" value="NZ_CP046956.1"/>
</dbReference>
<reference evidence="4 5" key="1">
    <citation type="submission" date="2019-12" db="EMBL/GenBank/DDBJ databases">
        <title>The whole genome sequencing of a strain isolated from a Mars analog, Dalangtan Playa.</title>
        <authorList>
            <person name="Huang T."/>
        </authorList>
    </citation>
    <scope>NUCLEOTIDE SEQUENCE [LARGE SCALE GENOMIC DNA]</scope>
    <source>
        <strain evidence="4 5">DP4-553-S</strain>
    </source>
</reference>
<accession>A0ABX7VYH5</accession>
<keyword evidence="4" id="KW-0645">Protease</keyword>
<feature type="compositionally biased region" description="Low complexity" evidence="1">
    <location>
        <begin position="204"/>
        <end position="216"/>
    </location>
</feature>
<keyword evidence="4" id="KW-0482">Metalloprotease</keyword>
<feature type="transmembrane region" description="Helical" evidence="2">
    <location>
        <begin position="20"/>
        <end position="40"/>
    </location>
</feature>
<keyword evidence="5" id="KW-1185">Reference proteome</keyword>
<feature type="region of interest" description="Disordered" evidence="1">
    <location>
        <begin position="196"/>
        <end position="216"/>
    </location>
</feature>
<dbReference type="GO" id="GO:0008237">
    <property type="term" value="F:metallopeptidase activity"/>
    <property type="evidence" value="ECO:0007669"/>
    <property type="project" value="UniProtKB-KW"/>
</dbReference>
<keyword evidence="2" id="KW-0472">Membrane</keyword>
<evidence type="ECO:0000256" key="1">
    <source>
        <dbReference type="SAM" id="MobiDB-lite"/>
    </source>
</evidence>
<protein>
    <submittedName>
        <fullName evidence="4">CPBP family intramembrane metalloprotease</fullName>
    </submittedName>
</protein>
<sequence length="216" mass="24255">MKRLSQAEAVQQLSGSQLKIQLYLSQLLLLLLAFGLSLWLFPSFHQWLELVSWNEGDLLFYGLIPGLIIVLTDLILMRWLPEQAFDDGGLNKKLFTNSSVVEVLIIALIVAVSEEALFRGVLQTEFGYLTASVIFALVHVRYLTKPYLLLSIVLISFYFGWLYELTGNLLVTIAAHFVVDFILGMLLRNGSIMRGGMKNDRGKQQGSSQTSSKHGE</sequence>
<feature type="transmembrane region" description="Helical" evidence="2">
    <location>
        <begin position="93"/>
        <end position="112"/>
    </location>
</feature>
<gene>
    <name evidence="4" type="ORF">ERJ70_10460</name>
</gene>
<proteinExistence type="predicted"/>
<feature type="transmembrane region" description="Helical" evidence="2">
    <location>
        <begin position="169"/>
        <end position="187"/>
    </location>
</feature>
<organism evidence="4 5">
    <name type="scientific">Sediminibacillus dalangtanensis</name>
    <dbReference type="NCBI Taxonomy" id="2729421"/>
    <lineage>
        <taxon>Bacteria</taxon>
        <taxon>Bacillati</taxon>
        <taxon>Bacillota</taxon>
        <taxon>Bacilli</taxon>
        <taxon>Bacillales</taxon>
        <taxon>Bacillaceae</taxon>
        <taxon>Sediminibacillus</taxon>
    </lineage>
</organism>
<evidence type="ECO:0000313" key="4">
    <source>
        <dbReference type="EMBL" id="QTM99686.1"/>
    </source>
</evidence>
<feature type="transmembrane region" description="Helical" evidence="2">
    <location>
        <begin position="147"/>
        <end position="163"/>
    </location>
</feature>
<feature type="domain" description="CAAX prenyl protease 2/Lysostaphin resistance protein A-like" evidence="3">
    <location>
        <begin position="98"/>
        <end position="182"/>
    </location>
</feature>
<dbReference type="Proteomes" id="UP000665043">
    <property type="component" value="Chromosome"/>
</dbReference>
<name>A0ABX7VYH5_9BACI</name>
<evidence type="ECO:0000259" key="3">
    <source>
        <dbReference type="Pfam" id="PF02517"/>
    </source>
</evidence>
<keyword evidence="2" id="KW-1133">Transmembrane helix</keyword>
<evidence type="ECO:0000313" key="5">
    <source>
        <dbReference type="Proteomes" id="UP000665043"/>
    </source>
</evidence>
<feature type="transmembrane region" description="Helical" evidence="2">
    <location>
        <begin position="60"/>
        <end position="81"/>
    </location>
</feature>
<dbReference type="EMBL" id="CP046956">
    <property type="protein sequence ID" value="QTM99686.1"/>
    <property type="molecule type" value="Genomic_DNA"/>
</dbReference>
<feature type="transmembrane region" description="Helical" evidence="2">
    <location>
        <begin position="118"/>
        <end position="140"/>
    </location>
</feature>
<dbReference type="InterPro" id="IPR003675">
    <property type="entry name" value="Rce1/LyrA-like_dom"/>
</dbReference>
<dbReference type="Pfam" id="PF02517">
    <property type="entry name" value="Rce1-like"/>
    <property type="match status" value="1"/>
</dbReference>
<keyword evidence="4" id="KW-0378">Hydrolase</keyword>
<keyword evidence="2" id="KW-0812">Transmembrane</keyword>